<reference evidence="1 2" key="1">
    <citation type="journal article" date="2018" name="Nat. Ecol. Evol.">
        <title>Pezizomycetes genomes reveal the molecular basis of ectomycorrhizal truffle lifestyle.</title>
        <authorList>
            <person name="Murat C."/>
            <person name="Payen T."/>
            <person name="Noel B."/>
            <person name="Kuo A."/>
            <person name="Morin E."/>
            <person name="Chen J."/>
            <person name="Kohler A."/>
            <person name="Krizsan K."/>
            <person name="Balestrini R."/>
            <person name="Da Silva C."/>
            <person name="Montanini B."/>
            <person name="Hainaut M."/>
            <person name="Levati E."/>
            <person name="Barry K.W."/>
            <person name="Belfiori B."/>
            <person name="Cichocki N."/>
            <person name="Clum A."/>
            <person name="Dockter R.B."/>
            <person name="Fauchery L."/>
            <person name="Guy J."/>
            <person name="Iotti M."/>
            <person name="Le Tacon F."/>
            <person name="Lindquist E.A."/>
            <person name="Lipzen A."/>
            <person name="Malagnac F."/>
            <person name="Mello A."/>
            <person name="Molinier V."/>
            <person name="Miyauchi S."/>
            <person name="Poulain J."/>
            <person name="Riccioni C."/>
            <person name="Rubini A."/>
            <person name="Sitrit Y."/>
            <person name="Splivallo R."/>
            <person name="Traeger S."/>
            <person name="Wang M."/>
            <person name="Zifcakova L."/>
            <person name="Wipf D."/>
            <person name="Zambonelli A."/>
            <person name="Paolocci F."/>
            <person name="Nowrousian M."/>
            <person name="Ottonello S."/>
            <person name="Baldrian P."/>
            <person name="Spatafora J.W."/>
            <person name="Henrissat B."/>
            <person name="Nagy L.G."/>
            <person name="Aury J.M."/>
            <person name="Wincker P."/>
            <person name="Grigoriev I.V."/>
            <person name="Bonfante P."/>
            <person name="Martin F.M."/>
        </authorList>
    </citation>
    <scope>NUCLEOTIDE SEQUENCE [LARGE SCALE GENOMIC DNA]</scope>
    <source>
        <strain evidence="1 2">RN42</strain>
    </source>
</reference>
<gene>
    <name evidence="1" type="ORF">BJ508DRAFT_330435</name>
</gene>
<dbReference type="EMBL" id="ML119731">
    <property type="protein sequence ID" value="RPA77123.1"/>
    <property type="molecule type" value="Genomic_DNA"/>
</dbReference>
<dbReference type="AlphaFoldDB" id="A0A3N4HTD9"/>
<name>A0A3N4HTD9_ASCIM</name>
<protein>
    <submittedName>
        <fullName evidence="1">Uncharacterized protein</fullName>
    </submittedName>
</protein>
<dbReference type="Proteomes" id="UP000275078">
    <property type="component" value="Unassembled WGS sequence"/>
</dbReference>
<accession>A0A3N4HTD9</accession>
<organism evidence="1 2">
    <name type="scientific">Ascobolus immersus RN42</name>
    <dbReference type="NCBI Taxonomy" id="1160509"/>
    <lineage>
        <taxon>Eukaryota</taxon>
        <taxon>Fungi</taxon>
        <taxon>Dikarya</taxon>
        <taxon>Ascomycota</taxon>
        <taxon>Pezizomycotina</taxon>
        <taxon>Pezizomycetes</taxon>
        <taxon>Pezizales</taxon>
        <taxon>Ascobolaceae</taxon>
        <taxon>Ascobolus</taxon>
    </lineage>
</organism>
<evidence type="ECO:0000313" key="1">
    <source>
        <dbReference type="EMBL" id="RPA77123.1"/>
    </source>
</evidence>
<proteinExistence type="predicted"/>
<keyword evidence="2" id="KW-1185">Reference proteome</keyword>
<sequence length="220" mass="24529">MATLSQAVPEDLWVVGLINRCGPLLSDLLQGNKPEGRNPIIVGILECFLPNNDGKVSDKAPEELLPILAEHMLFYFDTFHPFFSEGKDGLDSYKMETMPEAEKRYLAFAEPIFGLKNASEKLTDLQVSIIGLLFQALRKKMKSEISFYYGVLSPELQSSLKAVVFVSEVESKLHFLKALLVDERFCTGGLDLGHWQLLLKLGDPLVGAKNEENSEGVHTE</sequence>
<evidence type="ECO:0000313" key="2">
    <source>
        <dbReference type="Proteomes" id="UP000275078"/>
    </source>
</evidence>